<proteinExistence type="predicted"/>
<dbReference type="EMBL" id="PDJG01000001">
    <property type="protein sequence ID" value="PFG34336.1"/>
    <property type="molecule type" value="Genomic_DNA"/>
</dbReference>
<dbReference type="Gene3D" id="3.40.50.1820">
    <property type="entry name" value="alpha/beta hydrolase"/>
    <property type="match status" value="1"/>
</dbReference>
<name>A0A2A9E6R6_9MICO</name>
<dbReference type="Proteomes" id="UP000225548">
    <property type="component" value="Unassembled WGS sequence"/>
</dbReference>
<dbReference type="AlphaFoldDB" id="A0A2A9E6R6"/>
<dbReference type="GO" id="GO:0016787">
    <property type="term" value="F:hydrolase activity"/>
    <property type="evidence" value="ECO:0007669"/>
    <property type="project" value="UniProtKB-KW"/>
</dbReference>
<gene>
    <name evidence="3" type="ORF">ATL42_2242</name>
</gene>
<evidence type="ECO:0000256" key="1">
    <source>
        <dbReference type="ARBA" id="ARBA00022801"/>
    </source>
</evidence>
<organism evidence="3 4">
    <name type="scientific">Sanguibacter antarcticus</name>
    <dbReference type="NCBI Taxonomy" id="372484"/>
    <lineage>
        <taxon>Bacteria</taxon>
        <taxon>Bacillati</taxon>
        <taxon>Actinomycetota</taxon>
        <taxon>Actinomycetes</taxon>
        <taxon>Micrococcales</taxon>
        <taxon>Sanguibacteraceae</taxon>
        <taxon>Sanguibacter</taxon>
    </lineage>
</organism>
<accession>A0A2A9E6R6</accession>
<dbReference type="PANTHER" id="PTHR43329">
    <property type="entry name" value="EPOXIDE HYDROLASE"/>
    <property type="match status" value="1"/>
</dbReference>
<evidence type="ECO:0000313" key="4">
    <source>
        <dbReference type="Proteomes" id="UP000225548"/>
    </source>
</evidence>
<keyword evidence="1" id="KW-0378">Hydrolase</keyword>
<dbReference type="RefSeq" id="WP_098455386.1">
    <property type="nucleotide sequence ID" value="NZ_PDJG01000001.1"/>
</dbReference>
<dbReference type="SUPFAM" id="SSF53474">
    <property type="entry name" value="alpha/beta-Hydrolases"/>
    <property type="match status" value="1"/>
</dbReference>
<dbReference type="Pfam" id="PF00561">
    <property type="entry name" value="Abhydrolase_1"/>
    <property type="match status" value="1"/>
</dbReference>
<dbReference type="InterPro" id="IPR029058">
    <property type="entry name" value="AB_hydrolase_fold"/>
</dbReference>
<dbReference type="InterPro" id="IPR000073">
    <property type="entry name" value="AB_hydrolase_1"/>
</dbReference>
<dbReference type="InterPro" id="IPR000639">
    <property type="entry name" value="Epox_hydrolase-like"/>
</dbReference>
<keyword evidence="4" id="KW-1185">Reference proteome</keyword>
<dbReference type="OrthoDB" id="2987348at2"/>
<evidence type="ECO:0000259" key="2">
    <source>
        <dbReference type="Pfam" id="PF00561"/>
    </source>
</evidence>
<comment type="caution">
    <text evidence="3">The sequence shown here is derived from an EMBL/GenBank/DDBJ whole genome shotgun (WGS) entry which is preliminary data.</text>
</comment>
<reference evidence="3 4" key="1">
    <citation type="submission" date="2017-10" db="EMBL/GenBank/DDBJ databases">
        <title>Sequencing the genomes of 1000 actinobacteria strains.</title>
        <authorList>
            <person name="Klenk H.-P."/>
        </authorList>
    </citation>
    <scope>NUCLEOTIDE SEQUENCE [LARGE SCALE GENOMIC DNA]</scope>
    <source>
        <strain evidence="3 4">DSM 18966</strain>
    </source>
</reference>
<sequence>MTADYTDVLIPGPWRHEFVPANGARFHVALAGPDDRQAPLVMLLHSFPQFWWAWRHQIAALGDAGYRVAAMDLRGTGASDKPPLGYDVPSRTRDVAGVVRSLGAERAVVVGHGLGGSVAWSMATLQPVVTSAVAALAAPHPARLHVSLRSLLTRRGVARLAQLQVPFLPERSLTQTDLLGQLLREWGATAWSDGVVDTYRTALQVPFAVHNSLEALRWYASAMPSGSGRRYLSAVRAPISVPALQIHGERDGLFRADLADVDSTALCKDLRFELVAGAGHFLPEEAPDLVTEILLEWLETVAGGGVSRS</sequence>
<evidence type="ECO:0000313" key="3">
    <source>
        <dbReference type="EMBL" id="PFG34336.1"/>
    </source>
</evidence>
<feature type="domain" description="AB hydrolase-1" evidence="2">
    <location>
        <begin position="39"/>
        <end position="287"/>
    </location>
</feature>
<dbReference type="PRINTS" id="PR00412">
    <property type="entry name" value="EPOXHYDRLASE"/>
</dbReference>
<protein>
    <submittedName>
        <fullName evidence="3">Pimeloyl-ACP methyl ester carboxylesterase</fullName>
    </submittedName>
</protein>